<name>A0AAW1PSY7_9CHLO</name>
<feature type="region of interest" description="Disordered" evidence="5">
    <location>
        <begin position="54"/>
        <end position="240"/>
    </location>
</feature>
<dbReference type="InterPro" id="IPR013520">
    <property type="entry name" value="Ribonucl_H"/>
</dbReference>
<keyword evidence="8" id="KW-1185">Reference proteome</keyword>
<sequence>MSRRSCPEYELRKRAAKVLLCCTDGRASETIQPFALAAGVVGIMGLVSNKENRYQPDMASAGEAGRSRERSSGRTYTERDDGHKGSSRCPSSRDVSRALASPLRRHRSRGAGDRCRPARFNRRSRSLSPAARGTSAAARPRSRSRSAERRSHKRSSGIGGGLAELSPREGRQGGASGQRRTQANVFTPPKPTAASSRGQMAPTGPRRAVQVETGLQLHPPPTSLLPSAKAPQPPASRSALPAPWTAGLGVALASRLSMPAFAPAPLKAGAKCPPSAPLGPTSDSGRGSEDRAPKQQRRGGERVVFKAPDEDLSTYVSLDNEMGGKANNGSVAIVDGNRQVVENFVTEPLIGQGKAGAPPTRCIWGKDMKGRKVYSKAEATAKVRAVIAGRKVVGHGVQRDLEILDILDHPQHMIYDTRSYPELQRDSWSPGGRWLGKVAQSLADLAWQRLGRRIQSGNSHCAREDALANMDIFLPLRKRWEALRALGQA</sequence>
<evidence type="ECO:0000259" key="6">
    <source>
        <dbReference type="SMART" id="SM00479"/>
    </source>
</evidence>
<dbReference type="InterPro" id="IPR012337">
    <property type="entry name" value="RNaseH-like_sf"/>
</dbReference>
<dbReference type="InterPro" id="IPR036397">
    <property type="entry name" value="RNaseH_sf"/>
</dbReference>
<organism evidence="7 8">
    <name type="scientific">Symbiochloris irregularis</name>
    <dbReference type="NCBI Taxonomy" id="706552"/>
    <lineage>
        <taxon>Eukaryota</taxon>
        <taxon>Viridiplantae</taxon>
        <taxon>Chlorophyta</taxon>
        <taxon>core chlorophytes</taxon>
        <taxon>Trebouxiophyceae</taxon>
        <taxon>Trebouxiales</taxon>
        <taxon>Trebouxiaceae</taxon>
        <taxon>Symbiochloris</taxon>
    </lineage>
</organism>
<accession>A0AAW1PSY7</accession>
<comment type="function">
    <text evidence="4">Exoribonuclease involved in ribosome biosynthesis. Involved in the processing of ITS1, the internal transcribed spacer localized between the 18S and 5.8S rRNAs.</text>
</comment>
<proteinExistence type="predicted"/>
<evidence type="ECO:0000313" key="8">
    <source>
        <dbReference type="Proteomes" id="UP001465755"/>
    </source>
</evidence>
<dbReference type="AlphaFoldDB" id="A0AAW1PSY7"/>
<feature type="compositionally biased region" description="Basic and acidic residues" evidence="5">
    <location>
        <begin position="286"/>
        <end position="302"/>
    </location>
</feature>
<dbReference type="PANTHER" id="PTHR12801">
    <property type="entry name" value="RNA EXONUCLEASE REXO1 / RECO3 FAMILY MEMBER-RELATED"/>
    <property type="match status" value="1"/>
</dbReference>
<evidence type="ECO:0000256" key="3">
    <source>
        <dbReference type="ARBA" id="ARBA00022801"/>
    </source>
</evidence>
<keyword evidence="3" id="KW-0378">Hydrolase</keyword>
<evidence type="ECO:0000256" key="2">
    <source>
        <dbReference type="ARBA" id="ARBA00022722"/>
    </source>
</evidence>
<feature type="compositionally biased region" description="Low complexity" evidence="5">
    <location>
        <begin position="128"/>
        <end position="139"/>
    </location>
</feature>
<dbReference type="GO" id="GO:0004527">
    <property type="term" value="F:exonuclease activity"/>
    <property type="evidence" value="ECO:0007669"/>
    <property type="project" value="InterPro"/>
</dbReference>
<dbReference type="SMART" id="SM00479">
    <property type="entry name" value="EXOIII"/>
    <property type="match status" value="1"/>
</dbReference>
<evidence type="ECO:0000313" key="7">
    <source>
        <dbReference type="EMBL" id="KAK9811047.1"/>
    </source>
</evidence>
<feature type="region of interest" description="Disordered" evidence="5">
    <location>
        <begin position="267"/>
        <end position="302"/>
    </location>
</feature>
<dbReference type="GO" id="GO:0003676">
    <property type="term" value="F:nucleic acid binding"/>
    <property type="evidence" value="ECO:0007669"/>
    <property type="project" value="InterPro"/>
</dbReference>
<feature type="compositionally biased region" description="Basic residues" evidence="5">
    <location>
        <begin position="140"/>
        <end position="155"/>
    </location>
</feature>
<comment type="caution">
    <text evidence="7">The sequence shown here is derived from an EMBL/GenBank/DDBJ whole genome shotgun (WGS) entry which is preliminary data.</text>
</comment>
<dbReference type="Gene3D" id="3.30.420.10">
    <property type="entry name" value="Ribonuclease H-like superfamily/Ribonuclease H"/>
    <property type="match status" value="1"/>
</dbReference>
<protein>
    <recommendedName>
        <fullName evidence="6">Exonuclease domain-containing protein</fullName>
    </recommendedName>
</protein>
<dbReference type="InterPro" id="IPR047021">
    <property type="entry name" value="REXO1/3/4-like"/>
</dbReference>
<keyword evidence="1" id="KW-0698">rRNA processing</keyword>
<dbReference type="SUPFAM" id="SSF53098">
    <property type="entry name" value="Ribonuclease H-like"/>
    <property type="match status" value="1"/>
</dbReference>
<dbReference type="GO" id="GO:0006364">
    <property type="term" value="P:rRNA processing"/>
    <property type="evidence" value="ECO:0007669"/>
    <property type="project" value="UniProtKB-KW"/>
</dbReference>
<evidence type="ECO:0000256" key="4">
    <source>
        <dbReference type="ARBA" id="ARBA00025599"/>
    </source>
</evidence>
<dbReference type="PANTHER" id="PTHR12801:SF45">
    <property type="entry name" value="RNA EXONUCLEASE 4"/>
    <property type="match status" value="1"/>
</dbReference>
<feature type="domain" description="Exonuclease" evidence="6">
    <location>
        <begin position="314"/>
        <end position="482"/>
    </location>
</feature>
<keyword evidence="2" id="KW-0540">Nuclease</keyword>
<feature type="compositionally biased region" description="Basic and acidic residues" evidence="5">
    <location>
        <begin position="65"/>
        <end position="84"/>
    </location>
</feature>
<dbReference type="Proteomes" id="UP001465755">
    <property type="component" value="Unassembled WGS sequence"/>
</dbReference>
<evidence type="ECO:0000256" key="5">
    <source>
        <dbReference type="SAM" id="MobiDB-lite"/>
    </source>
</evidence>
<gene>
    <name evidence="7" type="ORF">WJX73_009268</name>
</gene>
<dbReference type="EMBL" id="JALJOQ010000012">
    <property type="protein sequence ID" value="KAK9811047.1"/>
    <property type="molecule type" value="Genomic_DNA"/>
</dbReference>
<evidence type="ECO:0000256" key="1">
    <source>
        <dbReference type="ARBA" id="ARBA00022552"/>
    </source>
</evidence>
<dbReference type="GO" id="GO:0005634">
    <property type="term" value="C:nucleus"/>
    <property type="evidence" value="ECO:0007669"/>
    <property type="project" value="TreeGrafter"/>
</dbReference>
<reference evidence="7 8" key="1">
    <citation type="journal article" date="2024" name="Nat. Commun.">
        <title>Phylogenomics reveals the evolutionary origins of lichenization in chlorophyte algae.</title>
        <authorList>
            <person name="Puginier C."/>
            <person name="Libourel C."/>
            <person name="Otte J."/>
            <person name="Skaloud P."/>
            <person name="Haon M."/>
            <person name="Grisel S."/>
            <person name="Petersen M."/>
            <person name="Berrin J.G."/>
            <person name="Delaux P.M."/>
            <person name="Dal Grande F."/>
            <person name="Keller J."/>
        </authorList>
    </citation>
    <scope>NUCLEOTIDE SEQUENCE [LARGE SCALE GENOMIC DNA]</scope>
    <source>
        <strain evidence="7 8">SAG 2036</strain>
    </source>
</reference>